<dbReference type="Proteomes" id="UP000294841">
    <property type="component" value="Unassembled WGS sequence"/>
</dbReference>
<dbReference type="InterPro" id="IPR036267">
    <property type="entry name" value="RuvA_C_sf"/>
</dbReference>
<dbReference type="GO" id="GO:0006281">
    <property type="term" value="P:DNA repair"/>
    <property type="evidence" value="ECO:0007669"/>
    <property type="project" value="UniProtKB-UniRule"/>
</dbReference>
<comment type="function">
    <text evidence="6">The RuvA-RuvB-RuvC complex processes Holliday junction (HJ) DNA during genetic recombination and DNA repair, while the RuvA-RuvB complex plays an important role in the rescue of blocked DNA replication forks via replication fork reversal (RFR). RuvA specifically binds to HJ cruciform DNA, conferring on it an open structure. The RuvB hexamer acts as an ATP-dependent pump, pulling dsDNA into and through the RuvAB complex. HJ branch migration allows RuvC to scan DNA until it finds its consensus sequence, where it cleaves and resolves the cruciform DNA.</text>
</comment>
<keyword evidence="8" id="KW-0067">ATP-binding</keyword>
<dbReference type="Gene3D" id="1.10.8.10">
    <property type="entry name" value="DNA helicase RuvA subunit, C-terminal domain"/>
    <property type="match status" value="1"/>
</dbReference>
<accession>A0A4R2N046</accession>
<dbReference type="HAMAP" id="MF_00031">
    <property type="entry name" value="DNA_HJ_migration_RuvA"/>
    <property type="match status" value="1"/>
</dbReference>
<dbReference type="InterPro" id="IPR003583">
    <property type="entry name" value="Hlx-hairpin-Hlx_DNA-bd_motif"/>
</dbReference>
<gene>
    <name evidence="6" type="primary">ruvA</name>
    <name evidence="8" type="ORF">EV697_10355</name>
</gene>
<keyword evidence="9" id="KW-1185">Reference proteome</keyword>
<feature type="region of interest" description="Domain III" evidence="6">
    <location>
        <begin position="157"/>
        <end position="204"/>
    </location>
</feature>
<dbReference type="SUPFAM" id="SSF46929">
    <property type="entry name" value="DNA helicase RuvA subunit, C-terminal domain"/>
    <property type="match status" value="1"/>
</dbReference>
<dbReference type="InterPro" id="IPR000085">
    <property type="entry name" value="RuvA"/>
</dbReference>
<comment type="caution">
    <text evidence="8">The sequence shown here is derived from an EMBL/GenBank/DDBJ whole genome shotgun (WGS) entry which is preliminary data.</text>
</comment>
<dbReference type="InterPro" id="IPR012340">
    <property type="entry name" value="NA-bd_OB-fold"/>
</dbReference>
<feature type="region of interest" description="Domain I" evidence="6">
    <location>
        <begin position="1"/>
        <end position="64"/>
    </location>
</feature>
<keyword evidence="4 6" id="KW-0233">DNA recombination</keyword>
<feature type="domain" description="Helix-hairpin-helix DNA-binding motif class 1" evidence="7">
    <location>
        <begin position="108"/>
        <end position="127"/>
    </location>
</feature>
<dbReference type="Gene3D" id="2.40.50.140">
    <property type="entry name" value="Nucleic acid-binding proteins"/>
    <property type="match status" value="1"/>
</dbReference>
<dbReference type="Pfam" id="PF07499">
    <property type="entry name" value="RuvA_C"/>
    <property type="match status" value="1"/>
</dbReference>
<dbReference type="OrthoDB" id="5293449at2"/>
<evidence type="ECO:0000256" key="3">
    <source>
        <dbReference type="ARBA" id="ARBA00023125"/>
    </source>
</evidence>
<keyword evidence="1 6" id="KW-0963">Cytoplasm</keyword>
<dbReference type="GO" id="GO:0009378">
    <property type="term" value="F:four-way junction helicase activity"/>
    <property type="evidence" value="ECO:0007669"/>
    <property type="project" value="InterPro"/>
</dbReference>
<proteinExistence type="inferred from homology"/>
<feature type="domain" description="Helix-hairpin-helix DNA-binding motif class 1" evidence="7">
    <location>
        <begin position="73"/>
        <end position="92"/>
    </location>
</feature>
<dbReference type="Pfam" id="PF01330">
    <property type="entry name" value="RuvA_N"/>
    <property type="match status" value="1"/>
</dbReference>
<comment type="subunit">
    <text evidence="6">Homotetramer. Forms an RuvA(8)-RuvB(12)-Holliday junction (HJ) complex. HJ DNA is sandwiched between 2 RuvA tetramers; dsDNA enters through RuvA and exits via RuvB. An RuvB hexamer assembles on each DNA strand where it exits the tetramer. Each RuvB hexamer is contacted by two RuvA subunits (via domain III) on 2 adjacent RuvB subunits; this complex drives branch migration. In the full resolvosome a probable DNA-RuvA(4)-RuvB(12)-RuvC(2) complex forms which resolves the HJ.</text>
</comment>
<dbReference type="InterPro" id="IPR010994">
    <property type="entry name" value="RuvA_2-like"/>
</dbReference>
<protein>
    <recommendedName>
        <fullName evidence="6">Holliday junction branch migration complex subunit RuvA</fullName>
    </recommendedName>
</protein>
<dbReference type="InterPro" id="IPR011114">
    <property type="entry name" value="RuvA_C"/>
</dbReference>
<name>A0A4R2N046_9PAST</name>
<evidence type="ECO:0000313" key="9">
    <source>
        <dbReference type="Proteomes" id="UP000294841"/>
    </source>
</evidence>
<evidence type="ECO:0000256" key="2">
    <source>
        <dbReference type="ARBA" id="ARBA00022763"/>
    </source>
</evidence>
<dbReference type="GO" id="GO:0000400">
    <property type="term" value="F:four-way junction DNA binding"/>
    <property type="evidence" value="ECO:0007669"/>
    <property type="project" value="UniProtKB-UniRule"/>
</dbReference>
<dbReference type="GO" id="GO:0006310">
    <property type="term" value="P:DNA recombination"/>
    <property type="evidence" value="ECO:0007669"/>
    <property type="project" value="UniProtKB-UniRule"/>
</dbReference>
<dbReference type="InterPro" id="IPR013849">
    <property type="entry name" value="DNA_helicase_Holl-junc_RuvA_I"/>
</dbReference>
<organism evidence="8 9">
    <name type="scientific">Bisgaardia hudsonensis</name>
    <dbReference type="NCBI Taxonomy" id="109472"/>
    <lineage>
        <taxon>Bacteria</taxon>
        <taxon>Pseudomonadati</taxon>
        <taxon>Pseudomonadota</taxon>
        <taxon>Gammaproteobacteria</taxon>
        <taxon>Pasteurellales</taxon>
        <taxon>Pasteurellaceae</taxon>
        <taxon>Bisgaardia</taxon>
    </lineage>
</organism>
<keyword evidence="3 6" id="KW-0238">DNA-binding</keyword>
<sequence length="204" mass="22667">MIGHLKGILVEKQPPEILLDVQGVGYELMLPMTSFYDLPDIGQPTEVFTHLVVREDAHLLFGFSHKQDRTLFRELIKTNGVGPKLALAILSAMSVVDFAYAIEHEELSKLVKIPGVGKKTAERLLVELKGKFKSIKQDNFFIESSHLPIEQRVSSNVNIMIDDAVSALIALGYKATDAEKMVNKVAKPELTSEQLIREALKASL</sequence>
<keyword evidence="8" id="KW-0378">Hydrolase</keyword>
<keyword evidence="8" id="KW-0347">Helicase</keyword>
<dbReference type="AlphaFoldDB" id="A0A4R2N046"/>
<evidence type="ECO:0000256" key="5">
    <source>
        <dbReference type="ARBA" id="ARBA00023204"/>
    </source>
</evidence>
<keyword evidence="5 6" id="KW-0234">DNA repair</keyword>
<evidence type="ECO:0000256" key="4">
    <source>
        <dbReference type="ARBA" id="ARBA00023172"/>
    </source>
</evidence>
<dbReference type="SMART" id="SM00278">
    <property type="entry name" value="HhH1"/>
    <property type="match status" value="2"/>
</dbReference>
<evidence type="ECO:0000256" key="6">
    <source>
        <dbReference type="HAMAP-Rule" id="MF_00031"/>
    </source>
</evidence>
<dbReference type="SUPFAM" id="SSF47781">
    <property type="entry name" value="RuvA domain 2-like"/>
    <property type="match status" value="1"/>
</dbReference>
<keyword evidence="2 6" id="KW-0227">DNA damage</keyword>
<evidence type="ECO:0000313" key="8">
    <source>
        <dbReference type="EMBL" id="TCP12751.1"/>
    </source>
</evidence>
<dbReference type="Gene3D" id="1.10.150.20">
    <property type="entry name" value="5' to 3' exonuclease, C-terminal subdomain"/>
    <property type="match status" value="1"/>
</dbReference>
<dbReference type="NCBIfam" id="TIGR00084">
    <property type="entry name" value="ruvA"/>
    <property type="match status" value="1"/>
</dbReference>
<comment type="caution">
    <text evidence="6">Lacks conserved residue(s) required for the propagation of feature annotation.</text>
</comment>
<dbReference type="EMBL" id="SLXI01000003">
    <property type="protein sequence ID" value="TCP12751.1"/>
    <property type="molecule type" value="Genomic_DNA"/>
</dbReference>
<dbReference type="GO" id="GO:0009379">
    <property type="term" value="C:Holliday junction helicase complex"/>
    <property type="evidence" value="ECO:0007669"/>
    <property type="project" value="InterPro"/>
</dbReference>
<comment type="subcellular location">
    <subcellularLocation>
        <location evidence="6">Cytoplasm</location>
    </subcellularLocation>
</comment>
<reference evidence="8 9" key="1">
    <citation type="submission" date="2019-03" db="EMBL/GenBank/DDBJ databases">
        <title>Genomic Encyclopedia of Type Strains, Phase IV (KMG-IV): sequencing the most valuable type-strain genomes for metagenomic binning, comparative biology and taxonomic classification.</title>
        <authorList>
            <person name="Goeker M."/>
        </authorList>
    </citation>
    <scope>NUCLEOTIDE SEQUENCE [LARGE SCALE GENOMIC DNA]</scope>
    <source>
        <strain evidence="8 9">DSM 28231</strain>
    </source>
</reference>
<dbReference type="GO" id="GO:0005737">
    <property type="term" value="C:cytoplasm"/>
    <property type="evidence" value="ECO:0007669"/>
    <property type="project" value="UniProtKB-SubCell"/>
</dbReference>
<dbReference type="GO" id="GO:0048476">
    <property type="term" value="C:Holliday junction resolvase complex"/>
    <property type="evidence" value="ECO:0007669"/>
    <property type="project" value="UniProtKB-UniRule"/>
</dbReference>
<evidence type="ECO:0000259" key="7">
    <source>
        <dbReference type="SMART" id="SM00278"/>
    </source>
</evidence>
<evidence type="ECO:0000256" key="1">
    <source>
        <dbReference type="ARBA" id="ARBA00022490"/>
    </source>
</evidence>
<comment type="domain">
    <text evidence="6">Has three domains with a flexible linker between the domains II and III and assumes an 'L' shape. Domain III is highly mobile and contacts RuvB.</text>
</comment>
<comment type="similarity">
    <text evidence="6">Belongs to the RuvA family.</text>
</comment>
<dbReference type="GO" id="GO:0005524">
    <property type="term" value="F:ATP binding"/>
    <property type="evidence" value="ECO:0007669"/>
    <property type="project" value="InterPro"/>
</dbReference>
<dbReference type="Pfam" id="PF14520">
    <property type="entry name" value="HHH_5"/>
    <property type="match status" value="1"/>
</dbReference>
<dbReference type="SUPFAM" id="SSF50249">
    <property type="entry name" value="Nucleic acid-binding proteins"/>
    <property type="match status" value="1"/>
</dbReference>
<dbReference type="RefSeq" id="WP_132023308.1">
    <property type="nucleotide sequence ID" value="NZ_CP016605.1"/>
</dbReference>
<keyword evidence="8" id="KW-0547">Nucleotide-binding</keyword>
<dbReference type="CDD" id="cd14332">
    <property type="entry name" value="UBA_RuvA_C"/>
    <property type="match status" value="1"/>
</dbReference>